<reference evidence="8 9" key="1">
    <citation type="submission" date="2023-09" db="EMBL/GenBank/DDBJ databases">
        <title>Pangenome analysis of Batrachochytrium dendrobatidis and related Chytrids.</title>
        <authorList>
            <person name="Yacoub M.N."/>
            <person name="Stajich J.E."/>
            <person name="James T.Y."/>
        </authorList>
    </citation>
    <scope>NUCLEOTIDE SEQUENCE [LARGE SCALE GENOMIC DNA]</scope>
    <source>
        <strain evidence="8 9">JEL0888</strain>
    </source>
</reference>
<evidence type="ECO:0000256" key="1">
    <source>
        <dbReference type="ARBA" id="ARBA00004138"/>
    </source>
</evidence>
<dbReference type="PANTHER" id="PTHR21490">
    <property type="entry name" value="ENKURIN-RELATED"/>
    <property type="match status" value="1"/>
</dbReference>
<comment type="subcellular location">
    <subcellularLocation>
        <location evidence="1">Cell projection</location>
        <location evidence="1">Cilium</location>
    </subcellularLocation>
    <subcellularLocation>
        <location evidence="2">Cytoplasm</location>
        <location evidence="2">Cytoskeleton</location>
    </subcellularLocation>
</comment>
<keyword evidence="9" id="KW-1185">Reference proteome</keyword>
<evidence type="ECO:0000256" key="3">
    <source>
        <dbReference type="ARBA" id="ARBA00022490"/>
    </source>
</evidence>
<proteinExistence type="predicted"/>
<evidence type="ECO:0000256" key="2">
    <source>
        <dbReference type="ARBA" id="ARBA00004245"/>
    </source>
</evidence>
<evidence type="ECO:0000313" key="9">
    <source>
        <dbReference type="Proteomes" id="UP001527925"/>
    </source>
</evidence>
<dbReference type="InterPro" id="IPR027012">
    <property type="entry name" value="Enkurin_dom"/>
</dbReference>
<name>A0ABR4MX56_9FUNG</name>
<keyword evidence="5" id="KW-0966">Cell projection</keyword>
<organism evidence="8 9">
    <name type="scientific">Polyrhizophydium stewartii</name>
    <dbReference type="NCBI Taxonomy" id="2732419"/>
    <lineage>
        <taxon>Eukaryota</taxon>
        <taxon>Fungi</taxon>
        <taxon>Fungi incertae sedis</taxon>
        <taxon>Chytridiomycota</taxon>
        <taxon>Chytridiomycota incertae sedis</taxon>
        <taxon>Chytridiomycetes</taxon>
        <taxon>Rhizophydiales</taxon>
        <taxon>Rhizophydiales incertae sedis</taxon>
        <taxon>Polyrhizophydium</taxon>
    </lineage>
</organism>
<evidence type="ECO:0000256" key="4">
    <source>
        <dbReference type="ARBA" id="ARBA00023212"/>
    </source>
</evidence>
<keyword evidence="4" id="KW-0206">Cytoskeleton</keyword>
<gene>
    <name evidence="8" type="ORF">HK105_208705</name>
</gene>
<feature type="domain" description="Enkurin" evidence="7">
    <location>
        <begin position="161"/>
        <end position="253"/>
    </location>
</feature>
<feature type="compositionally biased region" description="Basic and acidic residues" evidence="6">
    <location>
        <begin position="29"/>
        <end position="43"/>
    </location>
</feature>
<sequence length="265" mass="29514">MEARRTHQRHMAGVAVGMLLKPSRGVRDDIVRAGGKPKDHIKENVQALRATQKLNRIKKEDESKPEPAPFKLKEFSNVPSKISTRRPSASSSAAGSAGSSGTSTPFEATRPSSAEGPDAHKPKKNFIAINSAKVKNSPAGSKTLQVEPKHRIGQVPKYLVDRKLEWARKEEERIMALEQNKIPAGMALLPELDRIRTLNGLKERRAQLIDELSRFPMIVELPSLKARRAKLEREITEMDQGIDIFSRPKVFLPKDAVADLQLANR</sequence>
<dbReference type="PROSITE" id="PS51665">
    <property type="entry name" value="ENKURIN"/>
    <property type="match status" value="1"/>
</dbReference>
<evidence type="ECO:0000259" key="7">
    <source>
        <dbReference type="PROSITE" id="PS51665"/>
    </source>
</evidence>
<evidence type="ECO:0000256" key="6">
    <source>
        <dbReference type="SAM" id="MobiDB-lite"/>
    </source>
</evidence>
<dbReference type="Pfam" id="PF13864">
    <property type="entry name" value="Enkurin"/>
    <property type="match status" value="1"/>
</dbReference>
<protein>
    <recommendedName>
        <fullName evidence="7">Enkurin domain-containing protein</fullName>
    </recommendedName>
</protein>
<comment type="caution">
    <text evidence="8">The sequence shown here is derived from an EMBL/GenBank/DDBJ whole genome shotgun (WGS) entry which is preliminary data.</text>
</comment>
<keyword evidence="3" id="KW-0963">Cytoplasm</keyword>
<accession>A0ABR4MX56</accession>
<evidence type="ECO:0000313" key="8">
    <source>
        <dbReference type="EMBL" id="KAL2911855.1"/>
    </source>
</evidence>
<dbReference type="InterPro" id="IPR052102">
    <property type="entry name" value="Enkurin_domain-protein"/>
</dbReference>
<feature type="region of interest" description="Disordered" evidence="6">
    <location>
        <begin position="29"/>
        <end position="122"/>
    </location>
</feature>
<feature type="compositionally biased region" description="Low complexity" evidence="6">
    <location>
        <begin position="85"/>
        <end position="105"/>
    </location>
</feature>
<dbReference type="PANTHER" id="PTHR21490:SF2">
    <property type="entry name" value="ENKURIN DOMAIN-CONTAINING PROTEIN 1"/>
    <property type="match status" value="1"/>
</dbReference>
<dbReference type="Proteomes" id="UP001527925">
    <property type="component" value="Unassembled WGS sequence"/>
</dbReference>
<dbReference type="EMBL" id="JADGIZ020000086">
    <property type="protein sequence ID" value="KAL2911855.1"/>
    <property type="molecule type" value="Genomic_DNA"/>
</dbReference>
<evidence type="ECO:0000256" key="5">
    <source>
        <dbReference type="ARBA" id="ARBA00023273"/>
    </source>
</evidence>